<evidence type="ECO:0000256" key="3">
    <source>
        <dbReference type="ARBA" id="ARBA00006880"/>
    </source>
</evidence>
<comment type="similarity">
    <text evidence="3">In the N-terminal section; belongs to the FlgJ family.</text>
</comment>
<evidence type="ECO:0000256" key="7">
    <source>
        <dbReference type="ARBA" id="ARBA00022795"/>
    </source>
</evidence>
<comment type="similarity">
    <text evidence="4">In the C-terminal section; belongs to the glycosyl hydrolase 73 family.</text>
</comment>
<evidence type="ECO:0000256" key="9">
    <source>
        <dbReference type="ARBA" id="ARBA00023295"/>
    </source>
</evidence>
<protein>
    <recommendedName>
        <fullName evidence="5">Peptidoglycan hydrolase FlgJ</fullName>
    </recommendedName>
    <alternativeName>
        <fullName evidence="11">Muramidase FlgJ</fullName>
    </alternativeName>
</protein>
<keyword evidence="14" id="KW-0969">Cilium</keyword>
<dbReference type="RefSeq" id="WP_019952173.1">
    <property type="nucleotide sequence ID" value="NZ_JBHLVX010000017.1"/>
</dbReference>
<comment type="caution">
    <text evidence="14">The sequence shown here is derived from an EMBL/GenBank/DDBJ whole genome shotgun (WGS) entry which is preliminary data.</text>
</comment>
<keyword evidence="8 14" id="KW-0378">Hydrolase</keyword>
<sequence>MSIDNARGQFALDVRGMTKLRHSAGRDPQGNLKETAQQFESLFLQKMLKSMRDAIPKSDLLESDSLDQYTDMMDRQWAQHLSGQGFGLSKMLVQQLSKGEGSGEQSDPLQQLRAESRPLDATSAVPLSEQHQAYNRELQRAAQRPSAGGALIEGYRPLDSDSQADESGSGSLLPGHQRLIADVAPHVANFVSHMGDAARAVSERTGISDRLILAQAALESGWGGSEIRNENGSSSHNLFGIKATGGWQGERSHITTTEYENGRAMKVRDDFRAYDSYEAAFSDYARLLTDNPRYRQVLEAETPEAAAHALQNAGYATDPRYADKLVAIMTQLPDMRSPMGESLFTGSDSNGRQQAAARAYAQQNEAMASEASRIF</sequence>
<feature type="region of interest" description="Disordered" evidence="12">
    <location>
        <begin position="139"/>
        <end position="173"/>
    </location>
</feature>
<feature type="domain" description="Mannosyl-glycoprotein endo-beta-N-acetylglucosamidase-like" evidence="13">
    <location>
        <begin position="180"/>
        <end position="334"/>
    </location>
</feature>
<dbReference type="PANTHER" id="PTHR33308:SF9">
    <property type="entry name" value="PEPTIDOGLYCAN HYDROLASE FLGJ"/>
    <property type="match status" value="1"/>
</dbReference>
<dbReference type="GO" id="GO:0016787">
    <property type="term" value="F:hydrolase activity"/>
    <property type="evidence" value="ECO:0007669"/>
    <property type="project" value="UniProtKB-KW"/>
</dbReference>
<keyword evidence="7" id="KW-1005">Bacterial flagellum biogenesis</keyword>
<dbReference type="Gene3D" id="2.10.70.40">
    <property type="entry name" value="peptidoglycan hydrolase"/>
    <property type="match status" value="1"/>
</dbReference>
<keyword evidence="9" id="KW-0326">Glycosidase</keyword>
<keyword evidence="14" id="KW-0966">Cell projection</keyword>
<proteinExistence type="inferred from homology"/>
<accession>A0ABV6G0Y5</accession>
<reference evidence="14 15" key="1">
    <citation type="submission" date="2024-09" db="EMBL/GenBank/DDBJ databases">
        <authorList>
            <person name="Sun Q."/>
            <person name="Mori K."/>
        </authorList>
    </citation>
    <scope>NUCLEOTIDE SEQUENCE [LARGE SCALE GENOMIC DNA]</scope>
    <source>
        <strain evidence="14 15">CCM 7415</strain>
    </source>
</reference>
<dbReference type="SMART" id="SM00047">
    <property type="entry name" value="LYZ2"/>
    <property type="match status" value="1"/>
</dbReference>
<evidence type="ECO:0000256" key="10">
    <source>
        <dbReference type="ARBA" id="ARBA00023316"/>
    </source>
</evidence>
<dbReference type="PANTHER" id="PTHR33308">
    <property type="entry name" value="PEPTIDOGLYCAN HYDROLASE FLGJ"/>
    <property type="match status" value="1"/>
</dbReference>
<dbReference type="EMBL" id="JBHLVX010000017">
    <property type="protein sequence ID" value="MFC0267317.1"/>
    <property type="molecule type" value="Genomic_DNA"/>
</dbReference>
<evidence type="ECO:0000313" key="15">
    <source>
        <dbReference type="Proteomes" id="UP001589814"/>
    </source>
</evidence>
<keyword evidence="14" id="KW-0282">Flagellum</keyword>
<organism evidence="14 15">
    <name type="scientific">Kushneria aurantia</name>
    <dbReference type="NCBI Taxonomy" id="504092"/>
    <lineage>
        <taxon>Bacteria</taxon>
        <taxon>Pseudomonadati</taxon>
        <taxon>Pseudomonadota</taxon>
        <taxon>Gammaproteobacteria</taxon>
        <taxon>Oceanospirillales</taxon>
        <taxon>Halomonadaceae</taxon>
        <taxon>Kushneria</taxon>
    </lineage>
</organism>
<evidence type="ECO:0000256" key="12">
    <source>
        <dbReference type="SAM" id="MobiDB-lite"/>
    </source>
</evidence>
<evidence type="ECO:0000256" key="6">
    <source>
        <dbReference type="ARBA" id="ARBA00022764"/>
    </source>
</evidence>
<dbReference type="Pfam" id="PF01832">
    <property type="entry name" value="Glucosaminidase"/>
    <property type="match status" value="1"/>
</dbReference>
<dbReference type="InterPro" id="IPR002901">
    <property type="entry name" value="MGlyc_endo_b_GlcNAc-like_dom"/>
</dbReference>
<evidence type="ECO:0000256" key="11">
    <source>
        <dbReference type="ARBA" id="ARBA00030835"/>
    </source>
</evidence>
<evidence type="ECO:0000256" key="4">
    <source>
        <dbReference type="ARBA" id="ARBA00007974"/>
    </source>
</evidence>
<evidence type="ECO:0000256" key="1">
    <source>
        <dbReference type="ARBA" id="ARBA00002954"/>
    </source>
</evidence>
<keyword evidence="6" id="KW-0574">Periplasm</keyword>
<evidence type="ECO:0000256" key="8">
    <source>
        <dbReference type="ARBA" id="ARBA00022801"/>
    </source>
</evidence>
<dbReference type="Proteomes" id="UP001589814">
    <property type="component" value="Unassembled WGS sequence"/>
</dbReference>
<comment type="subcellular location">
    <subcellularLocation>
        <location evidence="2">Periplasm</location>
    </subcellularLocation>
</comment>
<comment type="function">
    <text evidence="1">Flagellum-specific muramidase which hydrolyzes the peptidoglycan layer to assemble the rod structure in the periplasmic space.</text>
</comment>
<dbReference type="InterPro" id="IPR051056">
    <property type="entry name" value="Glycosyl_Hydrolase_73"/>
</dbReference>
<dbReference type="Pfam" id="PF10135">
    <property type="entry name" value="Rod-binding"/>
    <property type="match status" value="1"/>
</dbReference>
<dbReference type="NCBIfam" id="TIGR02541">
    <property type="entry name" value="flagell_FlgJ"/>
    <property type="match status" value="1"/>
</dbReference>
<name>A0ABV6G0Y5_9GAMM</name>
<dbReference type="InterPro" id="IPR019301">
    <property type="entry name" value="Flagellar_prot_FlgJ_N"/>
</dbReference>
<evidence type="ECO:0000259" key="13">
    <source>
        <dbReference type="SMART" id="SM00047"/>
    </source>
</evidence>
<keyword evidence="10" id="KW-0961">Cell wall biogenesis/degradation</keyword>
<keyword evidence="15" id="KW-1185">Reference proteome</keyword>
<dbReference type="PRINTS" id="PR01002">
    <property type="entry name" value="FLGFLGJ"/>
</dbReference>
<evidence type="ECO:0000256" key="5">
    <source>
        <dbReference type="ARBA" id="ARBA00013433"/>
    </source>
</evidence>
<evidence type="ECO:0000256" key="2">
    <source>
        <dbReference type="ARBA" id="ARBA00004418"/>
    </source>
</evidence>
<evidence type="ECO:0000313" key="14">
    <source>
        <dbReference type="EMBL" id="MFC0267317.1"/>
    </source>
</evidence>
<gene>
    <name evidence="14" type="primary">flgJ</name>
    <name evidence="14" type="ORF">ACFFHW_04785</name>
</gene>
<dbReference type="InterPro" id="IPR013377">
    <property type="entry name" value="FlgJ"/>
</dbReference>
<dbReference type="Gene3D" id="1.10.530.10">
    <property type="match status" value="1"/>
</dbReference>